<dbReference type="EMBL" id="QSHO01000028">
    <property type="protein sequence ID" value="RHC12355.1"/>
    <property type="molecule type" value="Genomic_DNA"/>
</dbReference>
<protein>
    <submittedName>
        <fullName evidence="1">Uncharacterized protein</fullName>
    </submittedName>
</protein>
<dbReference type="AlphaFoldDB" id="A0A3R6D170"/>
<sequence length="65" mass="7317">MARIKDTMKVISDTRGKIDKNYDMFASNIIHISNASANTYEAINNAFFFGYAQGQKAAKAKRRNV</sequence>
<accession>A0A3R6D170</accession>
<gene>
    <name evidence="1" type="ORF">DW856_18950</name>
</gene>
<dbReference type="RefSeq" id="WP_118599448.1">
    <property type="nucleotide sequence ID" value="NZ_QSHO01000028.1"/>
</dbReference>
<name>A0A3R6D170_9FIRM</name>
<reference evidence="1 2" key="1">
    <citation type="submission" date="2018-08" db="EMBL/GenBank/DDBJ databases">
        <title>A genome reference for cultivated species of the human gut microbiota.</title>
        <authorList>
            <person name="Zou Y."/>
            <person name="Xue W."/>
            <person name="Luo G."/>
        </authorList>
    </citation>
    <scope>NUCLEOTIDE SEQUENCE [LARGE SCALE GENOMIC DNA]</scope>
    <source>
        <strain evidence="1 2">AM37-1AC</strain>
    </source>
</reference>
<comment type="caution">
    <text evidence="1">The sequence shown here is derived from an EMBL/GenBank/DDBJ whole genome shotgun (WGS) entry which is preliminary data.</text>
</comment>
<dbReference type="Proteomes" id="UP000283513">
    <property type="component" value="Unassembled WGS sequence"/>
</dbReference>
<organism evidence="1 2">
    <name type="scientific">Roseburia intestinalis</name>
    <dbReference type="NCBI Taxonomy" id="166486"/>
    <lineage>
        <taxon>Bacteria</taxon>
        <taxon>Bacillati</taxon>
        <taxon>Bacillota</taxon>
        <taxon>Clostridia</taxon>
        <taxon>Lachnospirales</taxon>
        <taxon>Lachnospiraceae</taxon>
        <taxon>Roseburia</taxon>
    </lineage>
</organism>
<proteinExistence type="predicted"/>
<evidence type="ECO:0000313" key="2">
    <source>
        <dbReference type="Proteomes" id="UP000283513"/>
    </source>
</evidence>
<evidence type="ECO:0000313" key="1">
    <source>
        <dbReference type="EMBL" id="RHC12355.1"/>
    </source>
</evidence>